<proteinExistence type="predicted"/>
<accession>A0A9X4QYE7</accession>
<sequence>MSIYYPEQTIGEVTPYPYTIDLTTPSSGTAMNVTLVNAYQGLSTAKRVNGLHYIRDVYGTPLQTGIYLDQVYDVGRMEEVVFSPEYWAESGLPGSPNAASVAAYTQGDNGSVGIVIARNDWEVLNGVTIDRYATGIKFIGTSGLSNGSIYNLTVKGARTGVDAEAVSPYGWLISASSIEATAGPDPVAVLAPTGFANASLQFNKTTLSGTGVAVRQLGDGLLSFVNGSFDSWNAAGCAIDAQEGSLLVQGSEFAACCRRSLQAYLPGQRGIVRKLA</sequence>
<evidence type="ECO:0000313" key="1">
    <source>
        <dbReference type="EMBL" id="MDG0814602.1"/>
    </source>
</evidence>
<dbReference type="RefSeq" id="WP_277539570.1">
    <property type="nucleotide sequence ID" value="NZ_JAPDIA010000009.1"/>
</dbReference>
<dbReference type="Proteomes" id="UP001153404">
    <property type="component" value="Unassembled WGS sequence"/>
</dbReference>
<keyword evidence="2" id="KW-1185">Reference proteome</keyword>
<organism evidence="1 2">
    <name type="scientific">Cohnella rhizosphaerae</name>
    <dbReference type="NCBI Taxonomy" id="1457232"/>
    <lineage>
        <taxon>Bacteria</taxon>
        <taxon>Bacillati</taxon>
        <taxon>Bacillota</taxon>
        <taxon>Bacilli</taxon>
        <taxon>Bacillales</taxon>
        <taxon>Paenibacillaceae</taxon>
        <taxon>Cohnella</taxon>
    </lineage>
</organism>
<gene>
    <name evidence="1" type="ORF">OMP40_38945</name>
</gene>
<name>A0A9X4QYE7_9BACL</name>
<comment type="caution">
    <text evidence="1">The sequence shown here is derived from an EMBL/GenBank/DDBJ whole genome shotgun (WGS) entry which is preliminary data.</text>
</comment>
<protein>
    <submittedName>
        <fullName evidence="1">Uncharacterized protein</fullName>
    </submittedName>
</protein>
<evidence type="ECO:0000313" key="2">
    <source>
        <dbReference type="Proteomes" id="UP001153404"/>
    </source>
</evidence>
<reference evidence="1" key="1">
    <citation type="submission" date="2022-10" db="EMBL/GenBank/DDBJ databases">
        <title>Comparative genomic analysis of Cohnella hashimotonis sp. nov., isolated from the International Space Station.</title>
        <authorList>
            <person name="Simpson A."/>
            <person name="Venkateswaran K."/>
        </authorList>
    </citation>
    <scope>NUCLEOTIDE SEQUENCE</scope>
    <source>
        <strain evidence="1">DSM 28161</strain>
    </source>
</reference>
<dbReference type="AlphaFoldDB" id="A0A9X4QYE7"/>
<dbReference type="EMBL" id="JAPDIA010000009">
    <property type="protein sequence ID" value="MDG0814602.1"/>
    <property type="molecule type" value="Genomic_DNA"/>
</dbReference>